<evidence type="ECO:0000256" key="1">
    <source>
        <dbReference type="ARBA" id="ARBA00004141"/>
    </source>
</evidence>
<feature type="transmembrane region" description="Helical" evidence="5">
    <location>
        <begin position="97"/>
        <end position="114"/>
    </location>
</feature>
<proteinExistence type="predicted"/>
<name>A0ABW5IKZ4_9BACT</name>
<feature type="transmembrane region" description="Helical" evidence="5">
    <location>
        <begin position="67"/>
        <end position="85"/>
    </location>
</feature>
<dbReference type="EMBL" id="JBHULU010000002">
    <property type="protein sequence ID" value="MFD2512660.1"/>
    <property type="molecule type" value="Genomic_DNA"/>
</dbReference>
<dbReference type="PANTHER" id="PTHR37422:SF13">
    <property type="entry name" value="LIPOPOLYSACCHARIDE BIOSYNTHESIS PROTEIN PA4999-RELATED"/>
    <property type="match status" value="1"/>
</dbReference>
<keyword evidence="8" id="KW-1185">Reference proteome</keyword>
<dbReference type="Proteomes" id="UP001597544">
    <property type="component" value="Unassembled WGS sequence"/>
</dbReference>
<feature type="transmembrane region" description="Helical" evidence="5">
    <location>
        <begin position="168"/>
        <end position="190"/>
    </location>
</feature>
<dbReference type="GO" id="GO:0016874">
    <property type="term" value="F:ligase activity"/>
    <property type="evidence" value="ECO:0007669"/>
    <property type="project" value="UniProtKB-KW"/>
</dbReference>
<organism evidence="7 8">
    <name type="scientific">Pontibacter locisalis</name>
    <dbReference type="NCBI Taxonomy" id="1719035"/>
    <lineage>
        <taxon>Bacteria</taxon>
        <taxon>Pseudomonadati</taxon>
        <taxon>Bacteroidota</taxon>
        <taxon>Cytophagia</taxon>
        <taxon>Cytophagales</taxon>
        <taxon>Hymenobacteraceae</taxon>
        <taxon>Pontibacter</taxon>
    </lineage>
</organism>
<feature type="transmembrane region" description="Helical" evidence="5">
    <location>
        <begin position="230"/>
        <end position="249"/>
    </location>
</feature>
<evidence type="ECO:0000256" key="4">
    <source>
        <dbReference type="ARBA" id="ARBA00023136"/>
    </source>
</evidence>
<dbReference type="Pfam" id="PF04932">
    <property type="entry name" value="Wzy_C"/>
    <property type="match status" value="1"/>
</dbReference>
<comment type="caution">
    <text evidence="7">The sequence shown here is derived from an EMBL/GenBank/DDBJ whole genome shotgun (WGS) entry which is preliminary data.</text>
</comment>
<keyword evidence="2 5" id="KW-0812">Transmembrane</keyword>
<comment type="subcellular location">
    <subcellularLocation>
        <location evidence="1">Membrane</location>
        <topology evidence="1">Multi-pass membrane protein</topology>
    </subcellularLocation>
</comment>
<protein>
    <submittedName>
        <fullName evidence="7">O-antigen ligase family protein</fullName>
    </submittedName>
</protein>
<feature type="transmembrane region" description="Helical" evidence="5">
    <location>
        <begin position="276"/>
        <end position="294"/>
    </location>
</feature>
<feature type="transmembrane region" description="Helical" evidence="5">
    <location>
        <begin position="197"/>
        <end position="224"/>
    </location>
</feature>
<evidence type="ECO:0000256" key="5">
    <source>
        <dbReference type="SAM" id="Phobius"/>
    </source>
</evidence>
<evidence type="ECO:0000256" key="2">
    <source>
        <dbReference type="ARBA" id="ARBA00022692"/>
    </source>
</evidence>
<feature type="transmembrane region" description="Helical" evidence="5">
    <location>
        <begin position="12"/>
        <end position="31"/>
    </location>
</feature>
<evidence type="ECO:0000313" key="7">
    <source>
        <dbReference type="EMBL" id="MFD2512660.1"/>
    </source>
</evidence>
<feature type="transmembrane region" description="Helical" evidence="5">
    <location>
        <begin position="350"/>
        <end position="378"/>
    </location>
</feature>
<feature type="transmembrane region" description="Helical" evidence="5">
    <location>
        <begin position="126"/>
        <end position="148"/>
    </location>
</feature>
<keyword evidence="3 5" id="KW-1133">Transmembrane helix</keyword>
<keyword evidence="4 5" id="KW-0472">Membrane</keyword>
<sequence>MDSLVDTKREAFKLNSNYFMLVLLCFGALFIKNPKLFGIAITDISIVIGIVIALTYSYTAKAKTSNIFLLSIVLLFMLYGVIGLFKVPDKIIFLKYYARWLKSFAVGVLGYTFFRRLDEKLQLKIIKFFFYLAVVTIVLDTVYSLYYFSTKDTVNVWVLYGSLKVSYLYADKNMVAFTISLLMVISYRFLHKKYLFLLWFLTIISLSRSGILINTFILFSYLGFKLIKPSVLIVLASTILFTVAIVYALDLSQMFADRLSLNKDLSMQGRIGLQRMGINMWLAAPLTGQGLSGYEQYFFSFFEGGEQNPFPHNLYIYILAELGLVGVLFFSIIFYLLWRKLHKNQLGMLIWVYLLFGMFLFNLSEYHFFFLVGVLLAYKRNSEQLENRIFSSIPC</sequence>
<feature type="transmembrane region" description="Helical" evidence="5">
    <location>
        <begin position="314"/>
        <end position="338"/>
    </location>
</feature>
<keyword evidence="7" id="KW-0436">Ligase</keyword>
<dbReference type="PANTHER" id="PTHR37422">
    <property type="entry name" value="TEICHURONIC ACID BIOSYNTHESIS PROTEIN TUAE"/>
    <property type="match status" value="1"/>
</dbReference>
<evidence type="ECO:0000259" key="6">
    <source>
        <dbReference type="Pfam" id="PF04932"/>
    </source>
</evidence>
<feature type="domain" description="O-antigen ligase-related" evidence="6">
    <location>
        <begin position="195"/>
        <end position="330"/>
    </location>
</feature>
<evidence type="ECO:0000256" key="3">
    <source>
        <dbReference type="ARBA" id="ARBA00022989"/>
    </source>
</evidence>
<dbReference type="InterPro" id="IPR051533">
    <property type="entry name" value="WaaL-like"/>
</dbReference>
<gene>
    <name evidence="7" type="ORF">ACFSRY_02165</name>
</gene>
<dbReference type="RefSeq" id="WP_377502983.1">
    <property type="nucleotide sequence ID" value="NZ_JBHULU010000002.1"/>
</dbReference>
<evidence type="ECO:0000313" key="8">
    <source>
        <dbReference type="Proteomes" id="UP001597544"/>
    </source>
</evidence>
<dbReference type="InterPro" id="IPR007016">
    <property type="entry name" value="O-antigen_ligase-rel_domated"/>
</dbReference>
<accession>A0ABW5IKZ4</accession>
<reference evidence="8" key="1">
    <citation type="journal article" date="2019" name="Int. J. Syst. Evol. Microbiol.">
        <title>The Global Catalogue of Microorganisms (GCM) 10K type strain sequencing project: providing services to taxonomists for standard genome sequencing and annotation.</title>
        <authorList>
            <consortium name="The Broad Institute Genomics Platform"/>
            <consortium name="The Broad Institute Genome Sequencing Center for Infectious Disease"/>
            <person name="Wu L."/>
            <person name="Ma J."/>
        </authorList>
    </citation>
    <scope>NUCLEOTIDE SEQUENCE [LARGE SCALE GENOMIC DNA]</scope>
    <source>
        <strain evidence="8">KCTC 42498</strain>
    </source>
</reference>
<feature type="transmembrane region" description="Helical" evidence="5">
    <location>
        <begin position="37"/>
        <end position="55"/>
    </location>
</feature>